<dbReference type="PANTHER" id="PTHR35399">
    <property type="entry name" value="SLR8030 PROTEIN"/>
    <property type="match status" value="1"/>
</dbReference>
<accession>A0A935UHM0</accession>
<dbReference type="InterPro" id="IPR008557">
    <property type="entry name" value="PhoX"/>
</dbReference>
<dbReference type="Proteomes" id="UP000697998">
    <property type="component" value="Unassembled WGS sequence"/>
</dbReference>
<evidence type="ECO:0000256" key="1">
    <source>
        <dbReference type="SAM" id="Phobius"/>
    </source>
</evidence>
<keyword evidence="1" id="KW-0472">Membrane</keyword>
<organism evidence="2 3">
    <name type="scientific">Candidatus Accumulibacter proximus</name>
    <dbReference type="NCBI Taxonomy" id="2954385"/>
    <lineage>
        <taxon>Bacteria</taxon>
        <taxon>Pseudomonadati</taxon>
        <taxon>Pseudomonadota</taxon>
        <taxon>Betaproteobacteria</taxon>
        <taxon>Candidatus Accumulibacter</taxon>
    </lineage>
</organism>
<comment type="caution">
    <text evidence="2">The sequence shown here is derived from an EMBL/GenBank/DDBJ whole genome shotgun (WGS) entry which is preliminary data.</text>
</comment>
<dbReference type="EMBL" id="JADJMH010000012">
    <property type="protein sequence ID" value="MBK7675623.1"/>
    <property type="molecule type" value="Genomic_DNA"/>
</dbReference>
<feature type="transmembrane region" description="Helical" evidence="1">
    <location>
        <begin position="32"/>
        <end position="50"/>
    </location>
</feature>
<name>A0A935UHM0_9PROT</name>
<protein>
    <submittedName>
        <fullName evidence="2">PhoX family phosphatase</fullName>
    </submittedName>
</protein>
<sequence length="642" mass="69396">MNDDPISNDSDNPCFEQLLAVLPGHGRRRRRLLQFGLGSAALPFFGWPALAATLARPGIGFSPVAASTEDAVRVPEGYALQLLFAWGDPVSAGPAFRGDAENSAAEQAEQAGMHHDGMHFFPFVSQGQASSTHGVLCVNHEYTDENLLHPDGRADWSPAKTLKSQNAHGVSVIELELKGSGADRRWQVVRPSAYARRITARTPMKIDGPAAGAGPMRTADDPDGKLVLGTLANCAMGVTPWGSYLTCEENFNGYFKGLPTPTAAQKRYGISGERAGYRWHEHDRRFDVASEPNEVNRFGWVVEIDPWNPIAAPVKHTALGRFKHEGAMVTLAGDGRVVVYMGDDEPFEYIYKYVSRDRYDAGNPASRAGLLEVGTLHVARFAADGRGQWLALEHGQNGLTEANGFVDQADILIRTRQAADFVGATTMDRPEWIAVHPQSGEVYCTLTNNRQRLAADAANPRAENAFGHIIRWREGGEARGDAAAGRFAWDVFVLCGDPQHADPARRGNIRGDAFSSPDGLWFDRDGRLWIQTDASGSVLGRGDHERFGNNQMLVADVFSGEIRRFLTGPKGCEIAGLTATPDGRNLFINVQHPGEVAGGRANAAQALAGSGWPASQFAELTGGRPRSATVVIRRQDGGVVGA</sequence>
<evidence type="ECO:0000313" key="3">
    <source>
        <dbReference type="Proteomes" id="UP000697998"/>
    </source>
</evidence>
<dbReference type="PANTHER" id="PTHR35399:SF2">
    <property type="entry name" value="DUF839 DOMAIN-CONTAINING PROTEIN"/>
    <property type="match status" value="1"/>
</dbReference>
<dbReference type="Pfam" id="PF05787">
    <property type="entry name" value="PhoX"/>
    <property type="match status" value="1"/>
</dbReference>
<evidence type="ECO:0000313" key="2">
    <source>
        <dbReference type="EMBL" id="MBK7675623.1"/>
    </source>
</evidence>
<reference evidence="2 3" key="1">
    <citation type="submission" date="2020-10" db="EMBL/GenBank/DDBJ databases">
        <title>Connecting structure to function with the recovery of over 1000 high-quality activated sludge metagenome-assembled genomes encoding full-length rRNA genes using long-read sequencing.</title>
        <authorList>
            <person name="Singleton C.M."/>
            <person name="Petriglieri F."/>
            <person name="Kristensen J.M."/>
            <person name="Kirkegaard R.H."/>
            <person name="Michaelsen T.Y."/>
            <person name="Andersen M.H."/>
            <person name="Karst S.M."/>
            <person name="Dueholm M.S."/>
            <person name="Nielsen P.H."/>
            <person name="Albertsen M."/>
        </authorList>
    </citation>
    <scope>NUCLEOTIDE SEQUENCE [LARGE SCALE GENOMIC DNA]</scope>
    <source>
        <strain evidence="2">EsbW_18-Q3-R4-48_BATAC.285</strain>
    </source>
</reference>
<proteinExistence type="predicted"/>
<dbReference type="SUPFAM" id="SSF63829">
    <property type="entry name" value="Calcium-dependent phosphotriesterase"/>
    <property type="match status" value="1"/>
</dbReference>
<gene>
    <name evidence="2" type="ORF">IPJ27_13175</name>
</gene>
<dbReference type="AlphaFoldDB" id="A0A935UHM0"/>
<keyword evidence="1" id="KW-0812">Transmembrane</keyword>
<keyword evidence="1" id="KW-1133">Transmembrane helix</keyword>